<gene>
    <name evidence="1" type="ORF">AGLY_001199</name>
</gene>
<reference evidence="1 2" key="1">
    <citation type="submission" date="2019-08" db="EMBL/GenBank/DDBJ databases">
        <title>The genome of the soybean aphid Biotype 1, its phylome, world population structure and adaptation to the North American continent.</title>
        <authorList>
            <person name="Giordano R."/>
            <person name="Donthu R.K."/>
            <person name="Hernandez A.G."/>
            <person name="Wright C.L."/>
            <person name="Zimin A.V."/>
        </authorList>
    </citation>
    <scope>NUCLEOTIDE SEQUENCE [LARGE SCALE GENOMIC DNA]</scope>
    <source>
        <tissue evidence="1">Whole aphids</tissue>
    </source>
</reference>
<dbReference type="OrthoDB" id="6608306at2759"/>
<protein>
    <submittedName>
        <fullName evidence="1">Uncharacterized protein</fullName>
    </submittedName>
</protein>
<evidence type="ECO:0000313" key="2">
    <source>
        <dbReference type="Proteomes" id="UP000475862"/>
    </source>
</evidence>
<evidence type="ECO:0000313" key="1">
    <source>
        <dbReference type="EMBL" id="KAE9545656.1"/>
    </source>
</evidence>
<organism evidence="1 2">
    <name type="scientific">Aphis glycines</name>
    <name type="common">Soybean aphid</name>
    <dbReference type="NCBI Taxonomy" id="307491"/>
    <lineage>
        <taxon>Eukaryota</taxon>
        <taxon>Metazoa</taxon>
        <taxon>Ecdysozoa</taxon>
        <taxon>Arthropoda</taxon>
        <taxon>Hexapoda</taxon>
        <taxon>Insecta</taxon>
        <taxon>Pterygota</taxon>
        <taxon>Neoptera</taxon>
        <taxon>Paraneoptera</taxon>
        <taxon>Hemiptera</taxon>
        <taxon>Sternorrhyncha</taxon>
        <taxon>Aphidomorpha</taxon>
        <taxon>Aphidoidea</taxon>
        <taxon>Aphididae</taxon>
        <taxon>Aphidini</taxon>
        <taxon>Aphis</taxon>
        <taxon>Aphis</taxon>
    </lineage>
</organism>
<dbReference type="AlphaFoldDB" id="A0A6G0UBL7"/>
<proteinExistence type="predicted"/>
<accession>A0A6G0UBL7</accession>
<sequence>MAFKIKKFEKMIRGNPVPEQKSYEKQETINEIRFNELEALKQRIFVNSLSHIKDDDLRKKCSDISTHYRLFKDDESHYKIKEFSDDEKDKFNKCIEECIQKECALIINEKESIPADLLKLIESEPAMPDIIKNKLNNMLTLLNKYTNNQKEIHNSIFTLLDSSYINILEAQQLSKKVDALKANSSKLQSDMISKLSCSEELFNSLEKYYNVKEKKYEADLAKFEELQKLQDKYKLVDGPQFKDLVKRFKQTQEIIKIKTEMLNSY</sequence>
<dbReference type="Proteomes" id="UP000475862">
    <property type="component" value="Unassembled WGS sequence"/>
</dbReference>
<name>A0A6G0UBL7_APHGL</name>
<keyword evidence="2" id="KW-1185">Reference proteome</keyword>
<comment type="caution">
    <text evidence="1">The sequence shown here is derived from an EMBL/GenBank/DDBJ whole genome shotgun (WGS) entry which is preliminary data.</text>
</comment>
<dbReference type="EMBL" id="VYZN01000001">
    <property type="protein sequence ID" value="KAE9545656.1"/>
    <property type="molecule type" value="Genomic_DNA"/>
</dbReference>